<gene>
    <name evidence="2" type="ORF">FCULG_00009985</name>
</gene>
<comment type="caution">
    <text evidence="2">The sequence shown here is derived from an EMBL/GenBank/DDBJ whole genome shotgun (WGS) entry which is preliminary data.</text>
</comment>
<organism evidence="2 3">
    <name type="scientific">Fusarium culmorum</name>
    <dbReference type="NCBI Taxonomy" id="5516"/>
    <lineage>
        <taxon>Eukaryota</taxon>
        <taxon>Fungi</taxon>
        <taxon>Dikarya</taxon>
        <taxon>Ascomycota</taxon>
        <taxon>Pezizomycotina</taxon>
        <taxon>Sordariomycetes</taxon>
        <taxon>Hypocreomycetidae</taxon>
        <taxon>Hypocreales</taxon>
        <taxon>Nectriaceae</taxon>
        <taxon>Fusarium</taxon>
    </lineage>
</organism>
<dbReference type="OrthoDB" id="10392269at2759"/>
<dbReference type="AlphaFoldDB" id="A0A2T4GDQ4"/>
<reference evidence="2 3" key="1">
    <citation type="submission" date="2018-02" db="EMBL/GenBank/DDBJ databases">
        <title>Fusarium culmorum secondary metabolites in fungal-bacterial-plant interactions.</title>
        <authorList>
            <person name="Schmidt R."/>
        </authorList>
    </citation>
    <scope>NUCLEOTIDE SEQUENCE [LARGE SCALE GENOMIC DNA]</scope>
    <source>
        <strain evidence="2 3">PV</strain>
    </source>
</reference>
<protein>
    <submittedName>
        <fullName evidence="2">Uncharacterized protein</fullName>
    </submittedName>
</protein>
<feature type="region of interest" description="Disordered" evidence="1">
    <location>
        <begin position="122"/>
        <end position="161"/>
    </location>
</feature>
<sequence>MSERKSKWTYYDLKARAVSKSTEDRGARGRRASTCFAGASWLECGTTDRMQAGPMASNWYKGGVDGHEPSLGDCAAHVLEAGRVVLTDSSTTKDGGMSNVTNRLVVTSSVGRAQPKSVLLPRVKQMKSKDDRSWSEPRQWATRQNNAAEGQGTEKADEGSTRGSVVALFTVATPVHRIFGNRKRLLLSSGSWG</sequence>
<evidence type="ECO:0000256" key="1">
    <source>
        <dbReference type="SAM" id="MobiDB-lite"/>
    </source>
</evidence>
<keyword evidence="3" id="KW-1185">Reference proteome</keyword>
<proteinExistence type="predicted"/>
<dbReference type="EMBL" id="PVEM01000028">
    <property type="protein sequence ID" value="PTD01716.1"/>
    <property type="molecule type" value="Genomic_DNA"/>
</dbReference>
<evidence type="ECO:0000313" key="3">
    <source>
        <dbReference type="Proteomes" id="UP000241587"/>
    </source>
</evidence>
<accession>A0A2T4GDQ4</accession>
<name>A0A2T4GDQ4_FUSCU</name>
<evidence type="ECO:0000313" key="2">
    <source>
        <dbReference type="EMBL" id="PTD01716.1"/>
    </source>
</evidence>
<dbReference type="Proteomes" id="UP000241587">
    <property type="component" value="Unassembled WGS sequence"/>
</dbReference>